<feature type="transmembrane region" description="Helical" evidence="1">
    <location>
        <begin position="280"/>
        <end position="304"/>
    </location>
</feature>
<protein>
    <submittedName>
        <fullName evidence="2">Uncharacterized protein</fullName>
    </submittedName>
</protein>
<keyword evidence="3" id="KW-1185">Reference proteome</keyword>
<gene>
    <name evidence="2" type="ORF">ULMS_27430</name>
</gene>
<feature type="transmembrane region" description="Helical" evidence="1">
    <location>
        <begin position="51"/>
        <end position="71"/>
    </location>
</feature>
<feature type="transmembrane region" description="Helical" evidence="1">
    <location>
        <begin position="12"/>
        <end position="31"/>
    </location>
</feature>
<keyword evidence="1" id="KW-1133">Transmembrane helix</keyword>
<accession>A0A5J4G3A6</accession>
<dbReference type="AlphaFoldDB" id="A0A5J4G3A6"/>
<evidence type="ECO:0000313" key="2">
    <source>
        <dbReference type="EMBL" id="GEQ87235.1"/>
    </source>
</evidence>
<evidence type="ECO:0000256" key="1">
    <source>
        <dbReference type="SAM" id="Phobius"/>
    </source>
</evidence>
<keyword evidence="1" id="KW-0472">Membrane</keyword>
<name>A0A5J4G3A6_9FLAO</name>
<dbReference type="Proteomes" id="UP000326994">
    <property type="component" value="Unassembled WGS sequence"/>
</dbReference>
<dbReference type="RefSeq" id="WP_151895150.1">
    <property type="nucleotide sequence ID" value="NZ_BKCF01000006.1"/>
</dbReference>
<comment type="caution">
    <text evidence="2">The sequence shown here is derived from an EMBL/GenBank/DDBJ whole genome shotgun (WGS) entry which is preliminary data.</text>
</comment>
<reference evidence="2 3" key="1">
    <citation type="submission" date="2019-08" db="EMBL/GenBank/DDBJ databases">
        <title>Ulvibacter marinistellae sp. nov., isolated from a starfish, Patiria pectinifera.</title>
        <authorList>
            <person name="Kawano K."/>
            <person name="Ushijima N."/>
            <person name="Kihara M."/>
            <person name="Itoh H."/>
        </authorList>
    </citation>
    <scope>NUCLEOTIDE SEQUENCE [LARGE SCALE GENOMIC DNA]</scope>
    <source>
        <strain evidence="2 3">KK4</strain>
    </source>
</reference>
<organism evidence="2 3">
    <name type="scientific">Patiriisocius marinistellae</name>
    <dbReference type="NCBI Taxonomy" id="2494560"/>
    <lineage>
        <taxon>Bacteria</taxon>
        <taxon>Pseudomonadati</taxon>
        <taxon>Bacteroidota</taxon>
        <taxon>Flavobacteriia</taxon>
        <taxon>Flavobacteriales</taxon>
        <taxon>Flavobacteriaceae</taxon>
        <taxon>Patiriisocius</taxon>
    </lineage>
</organism>
<sequence length="337" mass="39020">MKNKALSKKVLSLIPLVLSGLLCFVLIYLFYQKIQKEEAFILLLKDIAPIFIGLSISVSAIVFGYLVFTLYTKHIDKISSSNDFASLVKKMNKVQSIIEILLDSNIWLPGIKEFIDKEFYGLTYFEVKEFYRGKSKLAIEFLQEKKSFNDTETLYLELKSLLLEDPKQKKIIKTNSLPEEYKVEILKKWQEHKCGSGLWYYFGYRFGDYKEVFDIEAVFERHQDKILVLANEIDSNVFEDSSFNEVFLSKLGEHINKQIIPQLLQIQNRKSNGMPNAIEILYILFAMIVLIGIIIPLITILLSLPAIVLGISYAIIISLLFYKSTWAVNYIFNKKVK</sequence>
<dbReference type="OrthoDB" id="1414398at2"/>
<evidence type="ECO:0000313" key="3">
    <source>
        <dbReference type="Proteomes" id="UP000326994"/>
    </source>
</evidence>
<proteinExistence type="predicted"/>
<feature type="transmembrane region" description="Helical" evidence="1">
    <location>
        <begin position="310"/>
        <end position="332"/>
    </location>
</feature>
<dbReference type="EMBL" id="BKCF01000006">
    <property type="protein sequence ID" value="GEQ87235.1"/>
    <property type="molecule type" value="Genomic_DNA"/>
</dbReference>
<keyword evidence="1" id="KW-0812">Transmembrane</keyword>